<keyword evidence="3" id="KW-1185">Reference proteome</keyword>
<feature type="region of interest" description="Disordered" evidence="1">
    <location>
        <begin position="97"/>
        <end position="121"/>
    </location>
</feature>
<sequence>MRGTLRTVRGLVSDYCLRPLWRCLMTYGSLHVTPVPPDPFDFCIVEQFVYVTTSWLAPVRYASHQPARLAGPRAGHPERVRPDVPLTERERLLDLEVWSAQRPHRTQPPRGSQRRRGRSAR</sequence>
<feature type="compositionally biased region" description="Basic residues" evidence="1">
    <location>
        <begin position="102"/>
        <end position="121"/>
    </location>
</feature>
<evidence type="ECO:0000256" key="1">
    <source>
        <dbReference type="SAM" id="MobiDB-lite"/>
    </source>
</evidence>
<feature type="compositionally biased region" description="Basic and acidic residues" evidence="1">
    <location>
        <begin position="75"/>
        <end position="86"/>
    </location>
</feature>
<evidence type="ECO:0000313" key="2">
    <source>
        <dbReference type="EMBL" id="GAA2774982.1"/>
    </source>
</evidence>
<reference evidence="2 3" key="1">
    <citation type="journal article" date="2019" name="Int. J. Syst. Evol. Microbiol.">
        <title>The Global Catalogue of Microorganisms (GCM) 10K type strain sequencing project: providing services to taxonomists for standard genome sequencing and annotation.</title>
        <authorList>
            <consortium name="The Broad Institute Genomics Platform"/>
            <consortium name="The Broad Institute Genome Sequencing Center for Infectious Disease"/>
            <person name="Wu L."/>
            <person name="Ma J."/>
        </authorList>
    </citation>
    <scope>NUCLEOTIDE SEQUENCE [LARGE SCALE GENOMIC DNA]</scope>
    <source>
        <strain evidence="2 3">JCM 11574</strain>
    </source>
</reference>
<dbReference type="Pfam" id="PF19534">
    <property type="entry name" value="DUF6059"/>
    <property type="match status" value="1"/>
</dbReference>
<dbReference type="EMBL" id="BAAAVM010000119">
    <property type="protein sequence ID" value="GAA2774982.1"/>
    <property type="molecule type" value="Genomic_DNA"/>
</dbReference>
<feature type="region of interest" description="Disordered" evidence="1">
    <location>
        <begin position="67"/>
        <end position="86"/>
    </location>
</feature>
<dbReference type="Proteomes" id="UP001500893">
    <property type="component" value="Unassembled WGS sequence"/>
</dbReference>
<accession>A0ABN3V1W7</accession>
<gene>
    <name evidence="2" type="ORF">GCM10010521_61790</name>
</gene>
<dbReference type="InterPro" id="IPR045701">
    <property type="entry name" value="DUF6059"/>
</dbReference>
<evidence type="ECO:0000313" key="3">
    <source>
        <dbReference type="Proteomes" id="UP001500893"/>
    </source>
</evidence>
<name>A0ABN3V1W7_9ACTN</name>
<dbReference type="RefSeq" id="WP_345058178.1">
    <property type="nucleotide sequence ID" value="NZ_BAAAVM010000119.1"/>
</dbReference>
<protein>
    <submittedName>
        <fullName evidence="2">Uncharacterized protein</fullName>
    </submittedName>
</protein>
<organism evidence="2 3">
    <name type="scientific">Streptomyces rameus</name>
    <dbReference type="NCBI Taxonomy" id="68261"/>
    <lineage>
        <taxon>Bacteria</taxon>
        <taxon>Bacillati</taxon>
        <taxon>Actinomycetota</taxon>
        <taxon>Actinomycetes</taxon>
        <taxon>Kitasatosporales</taxon>
        <taxon>Streptomycetaceae</taxon>
        <taxon>Streptomyces</taxon>
    </lineage>
</organism>
<proteinExistence type="predicted"/>
<comment type="caution">
    <text evidence="2">The sequence shown here is derived from an EMBL/GenBank/DDBJ whole genome shotgun (WGS) entry which is preliminary data.</text>
</comment>